<organism evidence="2 3">
    <name type="scientific">Exidia glandulosa HHB12029</name>
    <dbReference type="NCBI Taxonomy" id="1314781"/>
    <lineage>
        <taxon>Eukaryota</taxon>
        <taxon>Fungi</taxon>
        <taxon>Dikarya</taxon>
        <taxon>Basidiomycota</taxon>
        <taxon>Agaricomycotina</taxon>
        <taxon>Agaricomycetes</taxon>
        <taxon>Auriculariales</taxon>
        <taxon>Exidiaceae</taxon>
        <taxon>Exidia</taxon>
    </lineage>
</organism>
<dbReference type="AlphaFoldDB" id="A0A166MSA8"/>
<evidence type="ECO:0000313" key="2">
    <source>
        <dbReference type="EMBL" id="KZV78341.1"/>
    </source>
</evidence>
<gene>
    <name evidence="2" type="ORF">EXIGLDRAFT_783963</name>
</gene>
<name>A0A166MSA8_EXIGL</name>
<protein>
    <submittedName>
        <fullName evidence="2">Uncharacterized protein</fullName>
    </submittedName>
</protein>
<feature type="region of interest" description="Disordered" evidence="1">
    <location>
        <begin position="1"/>
        <end position="40"/>
    </location>
</feature>
<keyword evidence="3" id="KW-1185">Reference proteome</keyword>
<dbReference type="Proteomes" id="UP000077266">
    <property type="component" value="Unassembled WGS sequence"/>
</dbReference>
<reference evidence="2 3" key="1">
    <citation type="journal article" date="2016" name="Mol. Biol. Evol.">
        <title>Comparative Genomics of Early-Diverging Mushroom-Forming Fungi Provides Insights into the Origins of Lignocellulose Decay Capabilities.</title>
        <authorList>
            <person name="Nagy L.G."/>
            <person name="Riley R."/>
            <person name="Tritt A."/>
            <person name="Adam C."/>
            <person name="Daum C."/>
            <person name="Floudas D."/>
            <person name="Sun H."/>
            <person name="Yadav J.S."/>
            <person name="Pangilinan J."/>
            <person name="Larsson K.H."/>
            <person name="Matsuura K."/>
            <person name="Barry K."/>
            <person name="Labutti K."/>
            <person name="Kuo R."/>
            <person name="Ohm R.A."/>
            <person name="Bhattacharya S.S."/>
            <person name="Shirouzu T."/>
            <person name="Yoshinaga Y."/>
            <person name="Martin F.M."/>
            <person name="Grigoriev I.V."/>
            <person name="Hibbett D.S."/>
        </authorList>
    </citation>
    <scope>NUCLEOTIDE SEQUENCE [LARGE SCALE GENOMIC DNA]</scope>
    <source>
        <strain evidence="2 3">HHB12029</strain>
    </source>
</reference>
<proteinExistence type="predicted"/>
<sequence>MAAIPKSEMPGASSIPVLDEKPASMSAQPETEPEPERVEVDRVALESLKGTTAELSERLDTAMAN</sequence>
<dbReference type="InParanoid" id="A0A166MSA8"/>
<evidence type="ECO:0000313" key="3">
    <source>
        <dbReference type="Proteomes" id="UP000077266"/>
    </source>
</evidence>
<dbReference type="EMBL" id="KV426941">
    <property type="protein sequence ID" value="KZV78341.1"/>
    <property type="molecule type" value="Genomic_DNA"/>
</dbReference>
<evidence type="ECO:0000256" key="1">
    <source>
        <dbReference type="SAM" id="MobiDB-lite"/>
    </source>
</evidence>
<accession>A0A166MSA8</accession>